<accession>A0A4Y7THK1</accession>
<reference evidence="1 2" key="1">
    <citation type="journal article" date="2019" name="Nat. Ecol. Evol.">
        <title>Megaphylogeny resolves global patterns of mushroom evolution.</title>
        <authorList>
            <person name="Varga T."/>
            <person name="Krizsan K."/>
            <person name="Foldi C."/>
            <person name="Dima B."/>
            <person name="Sanchez-Garcia M."/>
            <person name="Sanchez-Ramirez S."/>
            <person name="Szollosi G.J."/>
            <person name="Szarkandi J.G."/>
            <person name="Papp V."/>
            <person name="Albert L."/>
            <person name="Andreopoulos W."/>
            <person name="Angelini C."/>
            <person name="Antonin V."/>
            <person name="Barry K.W."/>
            <person name="Bougher N.L."/>
            <person name="Buchanan P."/>
            <person name="Buyck B."/>
            <person name="Bense V."/>
            <person name="Catcheside P."/>
            <person name="Chovatia M."/>
            <person name="Cooper J."/>
            <person name="Damon W."/>
            <person name="Desjardin D."/>
            <person name="Finy P."/>
            <person name="Geml J."/>
            <person name="Haridas S."/>
            <person name="Hughes K."/>
            <person name="Justo A."/>
            <person name="Karasinski D."/>
            <person name="Kautmanova I."/>
            <person name="Kiss B."/>
            <person name="Kocsube S."/>
            <person name="Kotiranta H."/>
            <person name="LaButti K.M."/>
            <person name="Lechner B.E."/>
            <person name="Liimatainen K."/>
            <person name="Lipzen A."/>
            <person name="Lukacs Z."/>
            <person name="Mihaltcheva S."/>
            <person name="Morgado L.N."/>
            <person name="Niskanen T."/>
            <person name="Noordeloos M.E."/>
            <person name="Ohm R.A."/>
            <person name="Ortiz-Santana B."/>
            <person name="Ovrebo C."/>
            <person name="Racz N."/>
            <person name="Riley R."/>
            <person name="Savchenko A."/>
            <person name="Shiryaev A."/>
            <person name="Soop K."/>
            <person name="Spirin V."/>
            <person name="Szebenyi C."/>
            <person name="Tomsovsky M."/>
            <person name="Tulloss R.E."/>
            <person name="Uehling J."/>
            <person name="Grigoriev I.V."/>
            <person name="Vagvolgyi C."/>
            <person name="Papp T."/>
            <person name="Martin F.M."/>
            <person name="Miettinen O."/>
            <person name="Hibbett D.S."/>
            <person name="Nagy L.G."/>
        </authorList>
    </citation>
    <scope>NUCLEOTIDE SEQUENCE [LARGE SCALE GENOMIC DNA]</scope>
    <source>
        <strain evidence="1 2">FP101781</strain>
    </source>
</reference>
<keyword evidence="2" id="KW-1185">Reference proteome</keyword>
<evidence type="ECO:0000313" key="2">
    <source>
        <dbReference type="Proteomes" id="UP000298030"/>
    </source>
</evidence>
<dbReference type="EMBL" id="QPFP01000011">
    <property type="protein sequence ID" value="TEB33670.1"/>
    <property type="molecule type" value="Genomic_DNA"/>
</dbReference>
<organism evidence="1 2">
    <name type="scientific">Coprinellus micaceus</name>
    <name type="common">Glistening ink-cap mushroom</name>
    <name type="synonym">Coprinus micaceus</name>
    <dbReference type="NCBI Taxonomy" id="71717"/>
    <lineage>
        <taxon>Eukaryota</taxon>
        <taxon>Fungi</taxon>
        <taxon>Dikarya</taxon>
        <taxon>Basidiomycota</taxon>
        <taxon>Agaricomycotina</taxon>
        <taxon>Agaricomycetes</taxon>
        <taxon>Agaricomycetidae</taxon>
        <taxon>Agaricales</taxon>
        <taxon>Agaricineae</taxon>
        <taxon>Psathyrellaceae</taxon>
        <taxon>Coprinellus</taxon>
    </lineage>
</organism>
<comment type="caution">
    <text evidence="1">The sequence shown here is derived from an EMBL/GenBank/DDBJ whole genome shotgun (WGS) entry which is preliminary data.</text>
</comment>
<proteinExistence type="predicted"/>
<sequence length="54" mass="6168">MYPSLSNTPALGLKFPFWEGSKRFANPPGGNYLYYPLVRDCRSGTPLPYWTLNL</sequence>
<name>A0A4Y7THK1_COPMI</name>
<dbReference type="Proteomes" id="UP000298030">
    <property type="component" value="Unassembled WGS sequence"/>
</dbReference>
<protein>
    <submittedName>
        <fullName evidence="1">Uncharacterized protein</fullName>
    </submittedName>
</protein>
<dbReference type="AlphaFoldDB" id="A0A4Y7THK1"/>
<gene>
    <name evidence="1" type="ORF">FA13DRAFT_1729934</name>
</gene>
<evidence type="ECO:0000313" key="1">
    <source>
        <dbReference type="EMBL" id="TEB33670.1"/>
    </source>
</evidence>